<proteinExistence type="predicted"/>
<gene>
    <name evidence="1" type="ORF">J7S20_04410</name>
</gene>
<keyword evidence="2" id="KW-1185">Reference proteome</keyword>
<reference evidence="1" key="1">
    <citation type="submission" date="2021-04" db="EMBL/GenBank/DDBJ databases">
        <title>Ouciella asimina sp. nov., isolated from the surface seawater in the hydrothermal field of Okinawa Trough.</title>
        <authorList>
            <person name="Shuang W."/>
        </authorList>
    </citation>
    <scope>NUCLEOTIDE SEQUENCE</scope>
    <source>
        <strain evidence="1">LXI357</strain>
    </source>
</reference>
<evidence type="ECO:0000313" key="1">
    <source>
        <dbReference type="EMBL" id="MBR0551744.1"/>
    </source>
</evidence>
<dbReference type="EMBL" id="JAGRQC010000001">
    <property type="protein sequence ID" value="MBR0551744.1"/>
    <property type="molecule type" value="Genomic_DNA"/>
</dbReference>
<accession>A0A8T4ID11</accession>
<dbReference type="AlphaFoldDB" id="A0A8T4ID11"/>
<evidence type="ECO:0000313" key="2">
    <source>
        <dbReference type="Proteomes" id="UP000676996"/>
    </source>
</evidence>
<sequence>MIGLSHIAEALGCKLTVQHSQRWTIATFAGERVELVADRALPADVGNIAFPDIPGALIADAASDGHRLELLLVDDGGQK</sequence>
<dbReference type="Proteomes" id="UP000676996">
    <property type="component" value="Unassembled WGS sequence"/>
</dbReference>
<comment type="caution">
    <text evidence="1">The sequence shown here is derived from an EMBL/GenBank/DDBJ whole genome shotgun (WGS) entry which is preliminary data.</text>
</comment>
<organism evidence="1 2">
    <name type="scientific">Stakelama marina</name>
    <dbReference type="NCBI Taxonomy" id="2826939"/>
    <lineage>
        <taxon>Bacteria</taxon>
        <taxon>Pseudomonadati</taxon>
        <taxon>Pseudomonadota</taxon>
        <taxon>Alphaproteobacteria</taxon>
        <taxon>Sphingomonadales</taxon>
        <taxon>Sphingomonadaceae</taxon>
        <taxon>Stakelama</taxon>
    </lineage>
</organism>
<dbReference type="RefSeq" id="WP_284053009.1">
    <property type="nucleotide sequence ID" value="NZ_JAGRQC010000001.1"/>
</dbReference>
<protein>
    <submittedName>
        <fullName evidence="1">Uncharacterized protein</fullName>
    </submittedName>
</protein>
<name>A0A8T4ID11_9SPHN</name>